<protein>
    <recommendedName>
        <fullName evidence="3">Transposable element</fullName>
    </recommendedName>
</protein>
<dbReference type="VEuPathDB" id="VectorBase:HLOH_054907"/>
<dbReference type="Proteomes" id="UP000821853">
    <property type="component" value="Unassembled WGS sequence"/>
</dbReference>
<organism evidence="1 2">
    <name type="scientific">Haemaphysalis longicornis</name>
    <name type="common">Bush tick</name>
    <dbReference type="NCBI Taxonomy" id="44386"/>
    <lineage>
        <taxon>Eukaryota</taxon>
        <taxon>Metazoa</taxon>
        <taxon>Ecdysozoa</taxon>
        <taxon>Arthropoda</taxon>
        <taxon>Chelicerata</taxon>
        <taxon>Arachnida</taxon>
        <taxon>Acari</taxon>
        <taxon>Parasitiformes</taxon>
        <taxon>Ixodida</taxon>
        <taxon>Ixodoidea</taxon>
        <taxon>Ixodidae</taxon>
        <taxon>Haemaphysalinae</taxon>
        <taxon>Haemaphysalis</taxon>
    </lineage>
</organism>
<evidence type="ECO:0008006" key="3">
    <source>
        <dbReference type="Google" id="ProtNLM"/>
    </source>
</evidence>
<proteinExistence type="predicted"/>
<gene>
    <name evidence="1" type="ORF">HPB48_026075</name>
</gene>
<evidence type="ECO:0000313" key="2">
    <source>
        <dbReference type="Proteomes" id="UP000821853"/>
    </source>
</evidence>
<evidence type="ECO:0000313" key="1">
    <source>
        <dbReference type="EMBL" id="KAH9384093.1"/>
    </source>
</evidence>
<keyword evidence="2" id="KW-1185">Reference proteome</keyword>
<reference evidence="1 2" key="1">
    <citation type="journal article" date="2020" name="Cell">
        <title>Large-Scale Comparative Analyses of Tick Genomes Elucidate Their Genetic Diversity and Vector Capacities.</title>
        <authorList>
            <consortium name="Tick Genome and Microbiome Consortium (TIGMIC)"/>
            <person name="Jia N."/>
            <person name="Wang J."/>
            <person name="Shi W."/>
            <person name="Du L."/>
            <person name="Sun Y."/>
            <person name="Zhan W."/>
            <person name="Jiang J.F."/>
            <person name="Wang Q."/>
            <person name="Zhang B."/>
            <person name="Ji P."/>
            <person name="Bell-Sakyi L."/>
            <person name="Cui X.M."/>
            <person name="Yuan T.T."/>
            <person name="Jiang B.G."/>
            <person name="Yang W.F."/>
            <person name="Lam T.T."/>
            <person name="Chang Q.C."/>
            <person name="Ding S.J."/>
            <person name="Wang X.J."/>
            <person name="Zhu J.G."/>
            <person name="Ruan X.D."/>
            <person name="Zhao L."/>
            <person name="Wei J.T."/>
            <person name="Ye R.Z."/>
            <person name="Que T.C."/>
            <person name="Du C.H."/>
            <person name="Zhou Y.H."/>
            <person name="Cheng J.X."/>
            <person name="Dai P.F."/>
            <person name="Guo W.B."/>
            <person name="Han X.H."/>
            <person name="Huang E.J."/>
            <person name="Li L.F."/>
            <person name="Wei W."/>
            <person name="Gao Y.C."/>
            <person name="Liu J.Z."/>
            <person name="Shao H.Z."/>
            <person name="Wang X."/>
            <person name="Wang C.C."/>
            <person name="Yang T.C."/>
            <person name="Huo Q.B."/>
            <person name="Li W."/>
            <person name="Chen H.Y."/>
            <person name="Chen S.E."/>
            <person name="Zhou L.G."/>
            <person name="Ni X.B."/>
            <person name="Tian J.H."/>
            <person name="Sheng Y."/>
            <person name="Liu T."/>
            <person name="Pan Y.S."/>
            <person name="Xia L.Y."/>
            <person name="Li J."/>
            <person name="Zhao F."/>
            <person name="Cao W.C."/>
        </authorList>
    </citation>
    <scope>NUCLEOTIDE SEQUENCE [LARGE SCALE GENOMIC DNA]</scope>
    <source>
        <strain evidence="1">HaeL-2018</strain>
    </source>
</reference>
<dbReference type="OrthoDB" id="6505425at2759"/>
<accession>A0A9J6HBH8</accession>
<dbReference type="AlphaFoldDB" id="A0A9J6HBH8"/>
<sequence length="419" mass="46682">MRELALDDGEAYRRYIRMDTATFEDLLQRVVLLITKRDTPFRPAIIAGEHLAITLSHLANGVSTHSAKQCTACKRVRKIALMRLLRLKNKVKRPLLTLPERGLRCLSFYSLARSPRGTSVSPGLLDSLLSAEESLPNDEAEDGVVPLEAVEVAVDHADYVEERSDARLVYYIAGYVARKRVLSTDCAACRDACLVPRDCVPAELPADASKEWDLGGLLYPSVSLYRLIQALESRLTKEFSRTQLHSKAALSILQKKEGKVEIIHEKAVCFDEINENVSVQMFVRGVKCSDKLMSSLTEANDVLRETEEICICKGAMTKLDFTELEQCLTLKLRAETVTIRIVRDLIHIMTSRFPAEALRPGSASVAKLESLLLYLEKWELHAKAKGSGFLSQSTATGLRVTVSSVLSLLKYPTKKVGFK</sequence>
<comment type="caution">
    <text evidence="1">The sequence shown here is derived from an EMBL/GenBank/DDBJ whole genome shotgun (WGS) entry which is preliminary data.</text>
</comment>
<name>A0A9J6HBH8_HAELO</name>
<dbReference type="EMBL" id="JABSTR010001568">
    <property type="protein sequence ID" value="KAH9384093.1"/>
    <property type="molecule type" value="Genomic_DNA"/>
</dbReference>